<comment type="similarity">
    <text evidence="2">Belongs to the amino acid/polyamine transporter 2 family.</text>
</comment>
<feature type="transmembrane region" description="Helical" evidence="7">
    <location>
        <begin position="382"/>
        <end position="408"/>
    </location>
</feature>
<evidence type="ECO:0000256" key="6">
    <source>
        <dbReference type="SAM" id="MobiDB-lite"/>
    </source>
</evidence>
<dbReference type="Pfam" id="PF01490">
    <property type="entry name" value="Aa_trans"/>
    <property type="match status" value="1"/>
</dbReference>
<accession>A0A2D3UX14</accession>
<dbReference type="Gene3D" id="1.20.1740.10">
    <property type="entry name" value="Amino acid/polyamine transporter I"/>
    <property type="match status" value="1"/>
</dbReference>
<evidence type="ECO:0000256" key="3">
    <source>
        <dbReference type="ARBA" id="ARBA00022692"/>
    </source>
</evidence>
<dbReference type="RefSeq" id="XP_023625745.1">
    <property type="nucleotide sequence ID" value="XM_023769977.1"/>
</dbReference>
<feature type="transmembrane region" description="Helical" evidence="7">
    <location>
        <begin position="130"/>
        <end position="153"/>
    </location>
</feature>
<proteinExistence type="inferred from homology"/>
<evidence type="ECO:0000256" key="4">
    <source>
        <dbReference type="ARBA" id="ARBA00022989"/>
    </source>
</evidence>
<evidence type="ECO:0000256" key="2">
    <source>
        <dbReference type="ARBA" id="ARBA00008066"/>
    </source>
</evidence>
<feature type="region of interest" description="Disordered" evidence="6">
    <location>
        <begin position="1"/>
        <end position="26"/>
    </location>
</feature>
<feature type="domain" description="Amino acid transporter transmembrane" evidence="8">
    <location>
        <begin position="52"/>
        <end position="446"/>
    </location>
</feature>
<gene>
    <name evidence="9" type="ORF">RCC_04700</name>
</gene>
<feature type="transmembrane region" description="Helical" evidence="7">
    <location>
        <begin position="237"/>
        <end position="261"/>
    </location>
</feature>
<keyword evidence="4 7" id="KW-1133">Transmembrane helix</keyword>
<feature type="transmembrane region" description="Helical" evidence="7">
    <location>
        <begin position="79"/>
        <end position="103"/>
    </location>
</feature>
<evidence type="ECO:0000256" key="5">
    <source>
        <dbReference type="ARBA" id="ARBA00023136"/>
    </source>
</evidence>
<evidence type="ECO:0000256" key="1">
    <source>
        <dbReference type="ARBA" id="ARBA00004141"/>
    </source>
</evidence>
<feature type="transmembrane region" description="Helical" evidence="7">
    <location>
        <begin position="52"/>
        <end position="73"/>
    </location>
</feature>
<keyword evidence="10" id="KW-1185">Reference proteome</keyword>
<feature type="transmembrane region" description="Helical" evidence="7">
    <location>
        <begin position="159"/>
        <end position="178"/>
    </location>
</feature>
<protein>
    <submittedName>
        <fullName evidence="9">Related to neutral amino acid permease</fullName>
    </submittedName>
</protein>
<dbReference type="InterPro" id="IPR013057">
    <property type="entry name" value="AA_transpt_TM"/>
</dbReference>
<organism evidence="9 10">
    <name type="scientific">Ramularia collo-cygni</name>
    <dbReference type="NCBI Taxonomy" id="112498"/>
    <lineage>
        <taxon>Eukaryota</taxon>
        <taxon>Fungi</taxon>
        <taxon>Dikarya</taxon>
        <taxon>Ascomycota</taxon>
        <taxon>Pezizomycotina</taxon>
        <taxon>Dothideomycetes</taxon>
        <taxon>Dothideomycetidae</taxon>
        <taxon>Mycosphaerellales</taxon>
        <taxon>Mycosphaerellaceae</taxon>
        <taxon>Ramularia</taxon>
    </lineage>
</organism>
<dbReference type="GO" id="GO:0016020">
    <property type="term" value="C:membrane"/>
    <property type="evidence" value="ECO:0007669"/>
    <property type="project" value="UniProtKB-SubCell"/>
</dbReference>
<comment type="subcellular location">
    <subcellularLocation>
        <location evidence="1">Membrane</location>
        <topology evidence="1">Multi-pass membrane protein</topology>
    </subcellularLocation>
</comment>
<dbReference type="GeneID" id="35599871"/>
<dbReference type="AlphaFoldDB" id="A0A2D3UX14"/>
<evidence type="ECO:0000259" key="8">
    <source>
        <dbReference type="Pfam" id="PF01490"/>
    </source>
</evidence>
<name>A0A2D3UX14_9PEZI</name>
<dbReference type="PANTHER" id="PTHR22950:SF683">
    <property type="entry name" value="AMINO ACID TRANSPORTER (EUROFUNG)"/>
    <property type="match status" value="1"/>
</dbReference>
<feature type="transmembrane region" description="Helical" evidence="7">
    <location>
        <begin position="420"/>
        <end position="446"/>
    </location>
</feature>
<feature type="transmembrane region" description="Helical" evidence="7">
    <location>
        <begin position="273"/>
        <end position="295"/>
    </location>
</feature>
<dbReference type="Proteomes" id="UP000225277">
    <property type="component" value="Unassembled WGS sequence"/>
</dbReference>
<sequence>MGFRTSKHKDSNDLSAVQSPEVDVEDGQKLEGTHDAVFGEIAKEGGPNYRNVGWIGTVVLMLKTQIGLGVLSIPSVFDTLGLVPGIICLLIIAFMTGWSAWVIGKFKLKHPEVYGIDDVGGILLGKPGRIIVGIIYCLLWVFVAGSGMLSMSIGFNALSLHGTCTAVFVAVSALLGFLVASVRTLHKLTFVAWVGLFGILSSILVLTVAVGVQDRPASASREGLYVSDYHITNQPKFAQAISAVASLILSYAGTPAYFQIISEMRDPRLYQRSLIVTQSIITATYIIIGTVVYYYCGSFVASPALGSAGPLLKRICYGLALPGLLATTTLTVHIPAKYVFVRLLSGTKHMSSNSLTHWSVWIACTASVAIISYIIASAIPVFGGLVALIGALFGTLLGFQPMGIMWLYDNWATKDRSFRWRIQACWALFVIAAGTFLMIAGTYGAVVDILASYTSGSTSWSCADNSNST</sequence>
<feature type="transmembrane region" description="Helical" evidence="7">
    <location>
        <begin position="190"/>
        <end position="212"/>
    </location>
</feature>
<feature type="transmembrane region" description="Helical" evidence="7">
    <location>
        <begin position="315"/>
        <end position="334"/>
    </location>
</feature>
<feature type="transmembrane region" description="Helical" evidence="7">
    <location>
        <begin position="355"/>
        <end position="376"/>
    </location>
</feature>
<keyword evidence="3 7" id="KW-0812">Transmembrane</keyword>
<reference evidence="9 10" key="1">
    <citation type="submission" date="2016-03" db="EMBL/GenBank/DDBJ databases">
        <authorList>
            <person name="Ploux O."/>
        </authorList>
    </citation>
    <scope>NUCLEOTIDE SEQUENCE [LARGE SCALE GENOMIC DNA]</scope>
    <source>
        <strain evidence="9 10">URUG2</strain>
    </source>
</reference>
<dbReference type="FunFam" id="1.20.1740.10:FF:000039">
    <property type="entry name" value="Neutral amino acid transporter (Eurofung)"/>
    <property type="match status" value="1"/>
</dbReference>
<dbReference type="GO" id="GO:0015179">
    <property type="term" value="F:L-amino acid transmembrane transporter activity"/>
    <property type="evidence" value="ECO:0007669"/>
    <property type="project" value="TreeGrafter"/>
</dbReference>
<dbReference type="PANTHER" id="PTHR22950">
    <property type="entry name" value="AMINO ACID TRANSPORTER"/>
    <property type="match status" value="1"/>
</dbReference>
<dbReference type="STRING" id="112498.A0A2D3UX14"/>
<dbReference type="OrthoDB" id="40134at2759"/>
<evidence type="ECO:0000313" key="10">
    <source>
        <dbReference type="Proteomes" id="UP000225277"/>
    </source>
</evidence>
<evidence type="ECO:0000256" key="7">
    <source>
        <dbReference type="SAM" id="Phobius"/>
    </source>
</evidence>
<dbReference type="EMBL" id="FJUY01000006">
    <property type="protein sequence ID" value="CZT18855.1"/>
    <property type="molecule type" value="Genomic_DNA"/>
</dbReference>
<evidence type="ECO:0000313" key="9">
    <source>
        <dbReference type="EMBL" id="CZT18855.1"/>
    </source>
</evidence>
<keyword evidence="5 7" id="KW-0472">Membrane</keyword>